<sequence>MIKCSIKNFDHKPQHAKHYRILTNKFLFCCNERKIYYYFQDVLININVKKIIENEQITEQKIEKSMH</sequence>
<protein>
    <submittedName>
        <fullName evidence="1">Uncharacterized protein</fullName>
    </submittedName>
</protein>
<dbReference type="AlphaFoldDB" id="A0A3M7RYK1"/>
<evidence type="ECO:0000313" key="1">
    <source>
        <dbReference type="EMBL" id="RNA28641.1"/>
    </source>
</evidence>
<reference evidence="1 2" key="1">
    <citation type="journal article" date="2018" name="Sci. Rep.">
        <title>Genomic signatures of local adaptation to the degree of environmental predictability in rotifers.</title>
        <authorList>
            <person name="Franch-Gras L."/>
            <person name="Hahn C."/>
            <person name="Garcia-Roger E.M."/>
            <person name="Carmona M.J."/>
            <person name="Serra M."/>
            <person name="Gomez A."/>
        </authorList>
    </citation>
    <scope>NUCLEOTIDE SEQUENCE [LARGE SCALE GENOMIC DNA]</scope>
    <source>
        <strain evidence="1">HYR1</strain>
    </source>
</reference>
<gene>
    <name evidence="1" type="ORF">BpHYR1_012806</name>
</gene>
<organism evidence="1 2">
    <name type="scientific">Brachionus plicatilis</name>
    <name type="common">Marine rotifer</name>
    <name type="synonym">Brachionus muelleri</name>
    <dbReference type="NCBI Taxonomy" id="10195"/>
    <lineage>
        <taxon>Eukaryota</taxon>
        <taxon>Metazoa</taxon>
        <taxon>Spiralia</taxon>
        <taxon>Gnathifera</taxon>
        <taxon>Rotifera</taxon>
        <taxon>Eurotatoria</taxon>
        <taxon>Monogononta</taxon>
        <taxon>Pseudotrocha</taxon>
        <taxon>Ploima</taxon>
        <taxon>Brachionidae</taxon>
        <taxon>Brachionus</taxon>
    </lineage>
</organism>
<evidence type="ECO:0000313" key="2">
    <source>
        <dbReference type="Proteomes" id="UP000276133"/>
    </source>
</evidence>
<comment type="caution">
    <text evidence="1">The sequence shown here is derived from an EMBL/GenBank/DDBJ whole genome shotgun (WGS) entry which is preliminary data.</text>
</comment>
<proteinExistence type="predicted"/>
<name>A0A3M7RYK1_BRAPC</name>
<dbReference type="Proteomes" id="UP000276133">
    <property type="component" value="Unassembled WGS sequence"/>
</dbReference>
<keyword evidence="2" id="KW-1185">Reference proteome</keyword>
<accession>A0A3M7RYK1</accession>
<dbReference type="EMBL" id="REGN01002359">
    <property type="protein sequence ID" value="RNA28641.1"/>
    <property type="molecule type" value="Genomic_DNA"/>
</dbReference>